<dbReference type="Gene3D" id="1.10.510.10">
    <property type="entry name" value="Transferase(Phosphotransferase) domain 1"/>
    <property type="match status" value="1"/>
</dbReference>
<evidence type="ECO:0000256" key="15">
    <source>
        <dbReference type="SAM" id="MobiDB-lite"/>
    </source>
</evidence>
<evidence type="ECO:0000256" key="8">
    <source>
        <dbReference type="ARBA" id="ARBA00022840"/>
    </source>
</evidence>
<sequence length="438" mass="48868">MSSEEVRSAADAGGGAGRSGNVASSSVAPPPLSSGKQKQKATGVNRTWFIMSKAHQNDPGSVLKLLQKDPSLVDSRDYDNRTLLHMAAIYGWTDLAMFLLDHGADVNPQNRWNNTPLADAERGRKRSIIELLKSYGGLSLGHEGSHSEPIPPLLPNKRYWEIDPSEVELSSSKIIGKGSFGEILKAYWHGTCVAVKRILPSYSGDERVIREFRHEVDLLAKLRHPNIVQFLGAVTEKTPLMIITEYMEGGDLYQFLRKKGNLSPSRAIKFAIDIARGMAYLHNEPDVIVHRDLKPSNVLLVNSNAGHLKVGDFGLSKSIRVGNSNDVYRMTGETGSCRYMAPEVFLHRRYNKRVDVFSFAMILYQMLQGYTPYPLNSAYEATTLVSEGHRPSMNSQAFTPELQDLVKNCWAADMNARPSFLDILQRLEEMKNNMKKSA</sequence>
<dbReference type="Pfam" id="PF12796">
    <property type="entry name" value="Ank_2"/>
    <property type="match status" value="1"/>
</dbReference>
<dbReference type="Proteomes" id="UP001327560">
    <property type="component" value="Chromosome 3"/>
</dbReference>
<comment type="catalytic activity">
    <reaction evidence="10">
        <text>L-threonyl-[protein] + ATP = O-phospho-L-threonyl-[protein] + ADP + H(+)</text>
        <dbReference type="Rhea" id="RHEA:46608"/>
        <dbReference type="Rhea" id="RHEA-COMP:11060"/>
        <dbReference type="Rhea" id="RHEA-COMP:11605"/>
        <dbReference type="ChEBI" id="CHEBI:15378"/>
        <dbReference type="ChEBI" id="CHEBI:30013"/>
        <dbReference type="ChEBI" id="CHEBI:30616"/>
        <dbReference type="ChEBI" id="CHEBI:61977"/>
        <dbReference type="ChEBI" id="CHEBI:456216"/>
        <dbReference type="EC" id="2.7.11.1"/>
    </reaction>
</comment>
<dbReference type="FunFam" id="1.10.510.10:FF:000355">
    <property type="entry name" value="Integrin-linked protein kinase family"/>
    <property type="match status" value="1"/>
</dbReference>
<keyword evidence="3 14" id="KW-0723">Serine/threonine-protein kinase</keyword>
<evidence type="ECO:0000256" key="6">
    <source>
        <dbReference type="ARBA" id="ARBA00022741"/>
    </source>
</evidence>
<comment type="similarity">
    <text evidence="1">Belongs to the protein kinase superfamily. TKL Ser/Thr protein kinase family.</text>
</comment>
<organism evidence="17 18">
    <name type="scientific">Canna indica</name>
    <name type="common">Indian-shot</name>
    <dbReference type="NCBI Taxonomy" id="4628"/>
    <lineage>
        <taxon>Eukaryota</taxon>
        <taxon>Viridiplantae</taxon>
        <taxon>Streptophyta</taxon>
        <taxon>Embryophyta</taxon>
        <taxon>Tracheophyta</taxon>
        <taxon>Spermatophyta</taxon>
        <taxon>Magnoliopsida</taxon>
        <taxon>Liliopsida</taxon>
        <taxon>Zingiberales</taxon>
        <taxon>Cannaceae</taxon>
        <taxon>Canna</taxon>
    </lineage>
</organism>
<evidence type="ECO:0000256" key="9">
    <source>
        <dbReference type="ARBA" id="ARBA00023043"/>
    </source>
</evidence>
<keyword evidence="8 13" id="KW-0067">ATP-binding</keyword>
<dbReference type="InterPro" id="IPR036770">
    <property type="entry name" value="Ankyrin_rpt-contain_sf"/>
</dbReference>
<evidence type="ECO:0000313" key="17">
    <source>
        <dbReference type="EMBL" id="WOL01023.1"/>
    </source>
</evidence>
<dbReference type="FunFam" id="3.30.200.20:FF:000180">
    <property type="entry name" value="serine/threonine-protein kinase STY46-like"/>
    <property type="match status" value="1"/>
</dbReference>
<keyword evidence="6 13" id="KW-0547">Nucleotide-binding</keyword>
<gene>
    <name evidence="17" type="ORF">Cni_G09736</name>
</gene>
<dbReference type="PROSITE" id="PS00108">
    <property type="entry name" value="PROTEIN_KINASE_ST"/>
    <property type="match status" value="1"/>
</dbReference>
<feature type="binding site" evidence="13">
    <location>
        <position position="196"/>
    </location>
    <ligand>
        <name>ATP</name>
        <dbReference type="ChEBI" id="CHEBI:30616"/>
    </ligand>
</feature>
<dbReference type="InterPro" id="IPR017441">
    <property type="entry name" value="Protein_kinase_ATP_BS"/>
</dbReference>
<evidence type="ECO:0000256" key="3">
    <source>
        <dbReference type="ARBA" id="ARBA00022527"/>
    </source>
</evidence>
<dbReference type="SUPFAM" id="SSF48403">
    <property type="entry name" value="Ankyrin repeat"/>
    <property type="match status" value="1"/>
</dbReference>
<name>A0AAQ3K314_9LILI</name>
<dbReference type="SUPFAM" id="SSF56112">
    <property type="entry name" value="Protein kinase-like (PK-like)"/>
    <property type="match status" value="1"/>
</dbReference>
<evidence type="ECO:0000313" key="18">
    <source>
        <dbReference type="Proteomes" id="UP001327560"/>
    </source>
</evidence>
<dbReference type="PIRSF" id="PIRSF000654">
    <property type="entry name" value="Integrin-linked_kinase"/>
    <property type="match status" value="1"/>
</dbReference>
<protein>
    <recommendedName>
        <fullName evidence="2">non-specific serine/threonine protein kinase</fullName>
        <ecNumber evidence="2">2.7.11.1</ecNumber>
    </recommendedName>
</protein>
<evidence type="ECO:0000256" key="14">
    <source>
        <dbReference type="RuleBase" id="RU000304"/>
    </source>
</evidence>
<dbReference type="InterPro" id="IPR051681">
    <property type="entry name" value="Ser/Thr_Kinases-Pseudokinases"/>
</dbReference>
<evidence type="ECO:0000256" key="2">
    <source>
        <dbReference type="ARBA" id="ARBA00012513"/>
    </source>
</evidence>
<keyword evidence="7 17" id="KW-0418">Kinase</keyword>
<dbReference type="PANTHER" id="PTHR44329">
    <property type="entry name" value="SERINE/THREONINE-PROTEIN KINASE TNNI3K-RELATED"/>
    <property type="match status" value="1"/>
</dbReference>
<evidence type="ECO:0000256" key="1">
    <source>
        <dbReference type="ARBA" id="ARBA00005843"/>
    </source>
</evidence>
<dbReference type="PROSITE" id="PS50011">
    <property type="entry name" value="PROTEIN_KINASE_DOM"/>
    <property type="match status" value="1"/>
</dbReference>
<evidence type="ECO:0000256" key="10">
    <source>
        <dbReference type="ARBA" id="ARBA00047899"/>
    </source>
</evidence>
<dbReference type="InterPro" id="IPR008271">
    <property type="entry name" value="Ser/Thr_kinase_AS"/>
</dbReference>
<dbReference type="Gene3D" id="1.25.40.20">
    <property type="entry name" value="Ankyrin repeat-containing domain"/>
    <property type="match status" value="1"/>
</dbReference>
<dbReference type="PANTHER" id="PTHR44329:SF289">
    <property type="entry name" value="SERINE_THREONINE-PROTEIN KINASE VIK"/>
    <property type="match status" value="1"/>
</dbReference>
<dbReference type="Pfam" id="PF07714">
    <property type="entry name" value="PK_Tyr_Ser-Thr"/>
    <property type="match status" value="1"/>
</dbReference>
<feature type="region of interest" description="Disordered" evidence="15">
    <location>
        <begin position="1"/>
        <end position="40"/>
    </location>
</feature>
<dbReference type="InterPro" id="IPR002110">
    <property type="entry name" value="Ankyrin_rpt"/>
</dbReference>
<feature type="repeat" description="ANK" evidence="12">
    <location>
        <begin position="79"/>
        <end position="111"/>
    </location>
</feature>
<keyword evidence="4" id="KW-0808">Transferase</keyword>
<dbReference type="InterPro" id="IPR000719">
    <property type="entry name" value="Prot_kinase_dom"/>
</dbReference>
<comment type="catalytic activity">
    <reaction evidence="11">
        <text>L-seryl-[protein] + ATP = O-phospho-L-seryl-[protein] + ADP + H(+)</text>
        <dbReference type="Rhea" id="RHEA:17989"/>
        <dbReference type="Rhea" id="RHEA-COMP:9863"/>
        <dbReference type="Rhea" id="RHEA-COMP:11604"/>
        <dbReference type="ChEBI" id="CHEBI:15378"/>
        <dbReference type="ChEBI" id="CHEBI:29999"/>
        <dbReference type="ChEBI" id="CHEBI:30616"/>
        <dbReference type="ChEBI" id="CHEBI:83421"/>
        <dbReference type="ChEBI" id="CHEBI:456216"/>
        <dbReference type="EC" id="2.7.11.1"/>
    </reaction>
</comment>
<evidence type="ECO:0000259" key="16">
    <source>
        <dbReference type="PROSITE" id="PS50011"/>
    </source>
</evidence>
<dbReference type="InterPro" id="IPR001245">
    <property type="entry name" value="Ser-Thr/Tyr_kinase_cat_dom"/>
</dbReference>
<proteinExistence type="inferred from homology"/>
<feature type="domain" description="Protein kinase" evidence="16">
    <location>
        <begin position="169"/>
        <end position="430"/>
    </location>
</feature>
<evidence type="ECO:0000256" key="7">
    <source>
        <dbReference type="ARBA" id="ARBA00022777"/>
    </source>
</evidence>
<dbReference type="GO" id="GO:0005737">
    <property type="term" value="C:cytoplasm"/>
    <property type="evidence" value="ECO:0007669"/>
    <property type="project" value="UniProtKB-ARBA"/>
</dbReference>
<evidence type="ECO:0000256" key="5">
    <source>
        <dbReference type="ARBA" id="ARBA00022737"/>
    </source>
</evidence>
<evidence type="ECO:0000256" key="4">
    <source>
        <dbReference type="ARBA" id="ARBA00022679"/>
    </source>
</evidence>
<dbReference type="EC" id="2.7.11.1" evidence="2"/>
<accession>A0AAQ3K314</accession>
<keyword evidence="18" id="KW-1185">Reference proteome</keyword>
<keyword evidence="9 12" id="KW-0040">ANK repeat</keyword>
<dbReference type="CDD" id="cd13999">
    <property type="entry name" value="STKc_MAP3K-like"/>
    <property type="match status" value="1"/>
</dbReference>
<evidence type="ECO:0000256" key="11">
    <source>
        <dbReference type="ARBA" id="ARBA00048679"/>
    </source>
</evidence>
<reference evidence="17 18" key="1">
    <citation type="submission" date="2023-10" db="EMBL/GenBank/DDBJ databases">
        <title>Chromosome-scale genome assembly provides insights into flower coloration mechanisms of Canna indica.</title>
        <authorList>
            <person name="Li C."/>
        </authorList>
    </citation>
    <scope>NUCLEOTIDE SEQUENCE [LARGE SCALE GENOMIC DNA]</scope>
    <source>
        <tissue evidence="17">Flower</tissue>
    </source>
</reference>
<evidence type="ECO:0000256" key="12">
    <source>
        <dbReference type="PROSITE-ProRule" id="PRU00023"/>
    </source>
</evidence>
<dbReference type="GO" id="GO:0005524">
    <property type="term" value="F:ATP binding"/>
    <property type="evidence" value="ECO:0007669"/>
    <property type="project" value="UniProtKB-UniRule"/>
</dbReference>
<dbReference type="EMBL" id="CP136892">
    <property type="protein sequence ID" value="WOL01023.1"/>
    <property type="molecule type" value="Genomic_DNA"/>
</dbReference>
<evidence type="ECO:0000256" key="13">
    <source>
        <dbReference type="PROSITE-ProRule" id="PRU10141"/>
    </source>
</evidence>
<dbReference type="PROSITE" id="PS50088">
    <property type="entry name" value="ANK_REPEAT"/>
    <property type="match status" value="1"/>
</dbReference>
<dbReference type="AlphaFoldDB" id="A0AAQ3K314"/>
<dbReference type="PRINTS" id="PR00109">
    <property type="entry name" value="TYRKINASE"/>
</dbReference>
<dbReference type="SMART" id="SM00220">
    <property type="entry name" value="S_TKc"/>
    <property type="match status" value="1"/>
</dbReference>
<dbReference type="PROSITE" id="PS50297">
    <property type="entry name" value="ANK_REP_REGION"/>
    <property type="match status" value="1"/>
</dbReference>
<dbReference type="GO" id="GO:0004674">
    <property type="term" value="F:protein serine/threonine kinase activity"/>
    <property type="evidence" value="ECO:0007669"/>
    <property type="project" value="UniProtKB-KW"/>
</dbReference>
<dbReference type="InterPro" id="IPR011009">
    <property type="entry name" value="Kinase-like_dom_sf"/>
</dbReference>
<keyword evidence="5" id="KW-0677">Repeat</keyword>
<dbReference type="Gene3D" id="3.30.200.20">
    <property type="entry name" value="Phosphorylase Kinase, domain 1"/>
    <property type="match status" value="1"/>
</dbReference>
<dbReference type="PROSITE" id="PS00107">
    <property type="entry name" value="PROTEIN_KINASE_ATP"/>
    <property type="match status" value="1"/>
</dbReference>